<protein>
    <submittedName>
        <fullName evidence="2">Pentatricopeptide repeat-containing protein mitochondrial-like</fullName>
    </submittedName>
</protein>
<evidence type="ECO:0000313" key="2">
    <source>
        <dbReference type="EMBL" id="KZV29321.1"/>
    </source>
</evidence>
<evidence type="ECO:0000313" key="3">
    <source>
        <dbReference type="Proteomes" id="UP000250235"/>
    </source>
</evidence>
<reference evidence="2 3" key="1">
    <citation type="journal article" date="2015" name="Proc. Natl. Acad. Sci. U.S.A.">
        <title>The resurrection genome of Boea hygrometrica: A blueprint for survival of dehydration.</title>
        <authorList>
            <person name="Xiao L."/>
            <person name="Yang G."/>
            <person name="Zhang L."/>
            <person name="Yang X."/>
            <person name="Zhao S."/>
            <person name="Ji Z."/>
            <person name="Zhou Q."/>
            <person name="Hu M."/>
            <person name="Wang Y."/>
            <person name="Chen M."/>
            <person name="Xu Y."/>
            <person name="Jin H."/>
            <person name="Xiao X."/>
            <person name="Hu G."/>
            <person name="Bao F."/>
            <person name="Hu Y."/>
            <person name="Wan P."/>
            <person name="Li L."/>
            <person name="Deng X."/>
            <person name="Kuang T."/>
            <person name="Xiang C."/>
            <person name="Zhu J.K."/>
            <person name="Oliver M.J."/>
            <person name="He Y."/>
        </authorList>
    </citation>
    <scope>NUCLEOTIDE SEQUENCE [LARGE SCALE GENOMIC DNA]</scope>
    <source>
        <strain evidence="3">cv. XS01</strain>
    </source>
</reference>
<name>A0A2Z7B4P0_9LAMI</name>
<evidence type="ECO:0000256" key="1">
    <source>
        <dbReference type="SAM" id="MobiDB-lite"/>
    </source>
</evidence>
<accession>A0A2Z7B4P0</accession>
<dbReference type="EMBL" id="KV009393">
    <property type="protein sequence ID" value="KZV29321.1"/>
    <property type="molecule type" value="Genomic_DNA"/>
</dbReference>
<feature type="region of interest" description="Disordered" evidence="1">
    <location>
        <begin position="25"/>
        <end position="44"/>
    </location>
</feature>
<dbReference type="Proteomes" id="UP000250235">
    <property type="component" value="Unassembled WGS sequence"/>
</dbReference>
<dbReference type="AlphaFoldDB" id="A0A2Z7B4P0"/>
<gene>
    <name evidence="2" type="ORF">F511_34976</name>
</gene>
<organism evidence="2 3">
    <name type="scientific">Dorcoceras hygrometricum</name>
    <dbReference type="NCBI Taxonomy" id="472368"/>
    <lineage>
        <taxon>Eukaryota</taxon>
        <taxon>Viridiplantae</taxon>
        <taxon>Streptophyta</taxon>
        <taxon>Embryophyta</taxon>
        <taxon>Tracheophyta</taxon>
        <taxon>Spermatophyta</taxon>
        <taxon>Magnoliopsida</taxon>
        <taxon>eudicotyledons</taxon>
        <taxon>Gunneridae</taxon>
        <taxon>Pentapetalae</taxon>
        <taxon>asterids</taxon>
        <taxon>lamiids</taxon>
        <taxon>Lamiales</taxon>
        <taxon>Gesneriaceae</taxon>
        <taxon>Didymocarpoideae</taxon>
        <taxon>Trichosporeae</taxon>
        <taxon>Loxocarpinae</taxon>
        <taxon>Dorcoceras</taxon>
    </lineage>
</organism>
<keyword evidence="3" id="KW-1185">Reference proteome</keyword>
<proteinExistence type="predicted"/>
<sequence length="122" mass="13878">MDLELVTVVQEVVPIQMISVVTPPAPTRRTPKRKLKLPVGSDDEIVETEPDVENVVEQQREKTTADDVDKIIDQVISETEKMETDMEAPSLTRSDDIIVEITERSMMRMIILMELKMKLLGN</sequence>